<feature type="region of interest" description="Disordered" evidence="1">
    <location>
        <begin position="40"/>
        <end position="82"/>
    </location>
</feature>
<dbReference type="PROSITE" id="PS50106">
    <property type="entry name" value="PDZ"/>
    <property type="match status" value="1"/>
</dbReference>
<protein>
    <recommendedName>
        <fullName evidence="2">PDZ domain-containing protein</fullName>
    </recommendedName>
</protein>
<reference evidence="3" key="1">
    <citation type="submission" date="2020-11" db="EMBL/GenBank/DDBJ databases">
        <authorList>
            <person name="Tran Van P."/>
        </authorList>
    </citation>
    <scope>NUCLEOTIDE SEQUENCE</scope>
</reference>
<dbReference type="InterPro" id="IPR001478">
    <property type="entry name" value="PDZ"/>
</dbReference>
<dbReference type="PANTHER" id="PTHR46900:SF2">
    <property type="entry name" value="TYROSINE-PROTEIN PHOSPHATASE NON-RECEPTOR TYPE 13"/>
    <property type="match status" value="1"/>
</dbReference>
<feature type="domain" description="PDZ" evidence="2">
    <location>
        <begin position="193"/>
        <end position="293"/>
    </location>
</feature>
<dbReference type="SMART" id="SM00228">
    <property type="entry name" value="PDZ"/>
    <property type="match status" value="1"/>
</dbReference>
<dbReference type="Gene3D" id="2.30.42.10">
    <property type="match status" value="1"/>
</dbReference>
<organism evidence="3">
    <name type="scientific">Notodromas monacha</name>
    <dbReference type="NCBI Taxonomy" id="399045"/>
    <lineage>
        <taxon>Eukaryota</taxon>
        <taxon>Metazoa</taxon>
        <taxon>Ecdysozoa</taxon>
        <taxon>Arthropoda</taxon>
        <taxon>Crustacea</taxon>
        <taxon>Oligostraca</taxon>
        <taxon>Ostracoda</taxon>
        <taxon>Podocopa</taxon>
        <taxon>Podocopida</taxon>
        <taxon>Cypridocopina</taxon>
        <taxon>Cypridoidea</taxon>
        <taxon>Cyprididae</taxon>
        <taxon>Notodromas</taxon>
    </lineage>
</organism>
<feature type="compositionally biased region" description="Basic and acidic residues" evidence="1">
    <location>
        <begin position="40"/>
        <end position="56"/>
    </location>
</feature>
<evidence type="ECO:0000256" key="1">
    <source>
        <dbReference type="SAM" id="MobiDB-lite"/>
    </source>
</evidence>
<dbReference type="InterPro" id="IPR052074">
    <property type="entry name" value="NonRcpt_TyrProt_Phosphatase"/>
</dbReference>
<evidence type="ECO:0000313" key="4">
    <source>
        <dbReference type="Proteomes" id="UP000678499"/>
    </source>
</evidence>
<name>A0A7R9BGH1_9CRUS</name>
<dbReference type="Pfam" id="PF17820">
    <property type="entry name" value="PDZ_6"/>
    <property type="match status" value="1"/>
</dbReference>
<keyword evidence="4" id="KW-1185">Reference proteome</keyword>
<dbReference type="OrthoDB" id="165498at2759"/>
<proteinExistence type="predicted"/>
<evidence type="ECO:0000259" key="2">
    <source>
        <dbReference type="PROSITE" id="PS50106"/>
    </source>
</evidence>
<dbReference type="PANTHER" id="PTHR46900">
    <property type="entry name" value="TYROSINE-PROTEIN PHOSPHATASE NON-RECEPTOR TYPE 13"/>
    <property type="match status" value="1"/>
</dbReference>
<accession>A0A7R9BGH1</accession>
<gene>
    <name evidence="3" type="ORF">NMOB1V02_LOCUS1875</name>
</gene>
<dbReference type="EMBL" id="OA882233">
    <property type="protein sequence ID" value="CAD7274017.1"/>
    <property type="molecule type" value="Genomic_DNA"/>
</dbReference>
<evidence type="ECO:0000313" key="3">
    <source>
        <dbReference type="EMBL" id="CAD7274017.1"/>
    </source>
</evidence>
<dbReference type="InterPro" id="IPR036034">
    <property type="entry name" value="PDZ_sf"/>
</dbReference>
<dbReference type="EMBL" id="CAJPEX010000196">
    <property type="protein sequence ID" value="CAG0914169.1"/>
    <property type="molecule type" value="Genomic_DNA"/>
</dbReference>
<dbReference type="Proteomes" id="UP000678499">
    <property type="component" value="Unassembled WGS sequence"/>
</dbReference>
<dbReference type="AlphaFoldDB" id="A0A7R9BGH1"/>
<dbReference type="SUPFAM" id="SSF50156">
    <property type="entry name" value="PDZ domain-like"/>
    <property type="match status" value="1"/>
</dbReference>
<dbReference type="InterPro" id="IPR041489">
    <property type="entry name" value="PDZ_6"/>
</dbReference>
<sequence>MVFGKPWKLRWRFPWCRTNIAAETCSRSKLLIDVEAGREVGGDGKKTRGSRSEERSSGANKPRGAKLNEVKKTLSGGGGGVEPPPQFADMVLSPPQEFSDVTPCTVVIQEPETDSSSTTSSGPSWRRVATTKGATVLSPVMPDVVLVSVPAFNRSKSAGDLPSPVKSDKYKVEEPDDDQDYCYKYLDQATIFKVMLNKTSQGLGLSVMGGVSETEAEAKASKTADKGPSRRKGFIRIKKVYPMTPASECGNLLPGDIVLSANGVELTGLTCSQALEILRTSPRVTVLDVCRLPKTVEEPENPTPAAQRKISSRENLLSPILSPCGKLNFILAPFCMRGEDMQRTVAGAVPASAH</sequence>